<protein>
    <submittedName>
        <fullName evidence="1">Uncharacterized protein</fullName>
    </submittedName>
</protein>
<keyword evidence="2" id="KW-1185">Reference proteome</keyword>
<name>A0AA88D9W3_FICCA</name>
<dbReference type="AlphaFoldDB" id="A0AA88D9W3"/>
<organism evidence="1 2">
    <name type="scientific">Ficus carica</name>
    <name type="common">Common fig</name>
    <dbReference type="NCBI Taxonomy" id="3494"/>
    <lineage>
        <taxon>Eukaryota</taxon>
        <taxon>Viridiplantae</taxon>
        <taxon>Streptophyta</taxon>
        <taxon>Embryophyta</taxon>
        <taxon>Tracheophyta</taxon>
        <taxon>Spermatophyta</taxon>
        <taxon>Magnoliopsida</taxon>
        <taxon>eudicotyledons</taxon>
        <taxon>Gunneridae</taxon>
        <taxon>Pentapetalae</taxon>
        <taxon>rosids</taxon>
        <taxon>fabids</taxon>
        <taxon>Rosales</taxon>
        <taxon>Moraceae</taxon>
        <taxon>Ficeae</taxon>
        <taxon>Ficus</taxon>
    </lineage>
</organism>
<reference evidence="1" key="1">
    <citation type="submission" date="2023-07" db="EMBL/GenBank/DDBJ databases">
        <title>draft genome sequence of fig (Ficus carica).</title>
        <authorList>
            <person name="Takahashi T."/>
            <person name="Nishimura K."/>
        </authorList>
    </citation>
    <scope>NUCLEOTIDE SEQUENCE</scope>
</reference>
<dbReference type="Proteomes" id="UP001187192">
    <property type="component" value="Unassembled WGS sequence"/>
</dbReference>
<sequence>MSQISSFLFFSFSSSPAAKLGRTFRLRLGEKWEARQFGASRGRRTNTPLVELTPPADPRSLVGFGRHERVRQSSWLIDGRDTRVEWRLKHLRLSFD</sequence>
<accession>A0AA88D9W3</accession>
<gene>
    <name evidence="1" type="ORF">TIFTF001_017577</name>
</gene>
<evidence type="ECO:0000313" key="1">
    <source>
        <dbReference type="EMBL" id="GMN48401.1"/>
    </source>
</evidence>
<proteinExistence type="predicted"/>
<dbReference type="EMBL" id="BTGU01000028">
    <property type="protein sequence ID" value="GMN48401.1"/>
    <property type="molecule type" value="Genomic_DNA"/>
</dbReference>
<comment type="caution">
    <text evidence="1">The sequence shown here is derived from an EMBL/GenBank/DDBJ whole genome shotgun (WGS) entry which is preliminary data.</text>
</comment>
<evidence type="ECO:0000313" key="2">
    <source>
        <dbReference type="Proteomes" id="UP001187192"/>
    </source>
</evidence>